<dbReference type="Proteomes" id="UP001165960">
    <property type="component" value="Unassembled WGS sequence"/>
</dbReference>
<evidence type="ECO:0000313" key="1">
    <source>
        <dbReference type="EMBL" id="KAJ9062251.1"/>
    </source>
</evidence>
<reference evidence="1" key="1">
    <citation type="submission" date="2022-04" db="EMBL/GenBank/DDBJ databases">
        <title>Genome of the entomopathogenic fungus Entomophthora muscae.</title>
        <authorList>
            <person name="Elya C."/>
            <person name="Lovett B.R."/>
            <person name="Lee E."/>
            <person name="Macias A.M."/>
            <person name="Hajek A.E."/>
            <person name="De Bivort B.L."/>
            <person name="Kasson M.T."/>
            <person name="De Fine Licht H.H."/>
            <person name="Stajich J.E."/>
        </authorList>
    </citation>
    <scope>NUCLEOTIDE SEQUENCE</scope>
    <source>
        <strain evidence="1">Berkeley</strain>
    </source>
</reference>
<evidence type="ECO:0000313" key="2">
    <source>
        <dbReference type="Proteomes" id="UP001165960"/>
    </source>
</evidence>
<proteinExistence type="predicted"/>
<organism evidence="1 2">
    <name type="scientific">Entomophthora muscae</name>
    <dbReference type="NCBI Taxonomy" id="34485"/>
    <lineage>
        <taxon>Eukaryota</taxon>
        <taxon>Fungi</taxon>
        <taxon>Fungi incertae sedis</taxon>
        <taxon>Zoopagomycota</taxon>
        <taxon>Entomophthoromycotina</taxon>
        <taxon>Entomophthoromycetes</taxon>
        <taxon>Entomophthorales</taxon>
        <taxon>Entomophthoraceae</taxon>
        <taxon>Entomophthora</taxon>
    </lineage>
</organism>
<accession>A0ACC2SIP7</accession>
<comment type="caution">
    <text evidence="1">The sequence shown here is derived from an EMBL/GenBank/DDBJ whole genome shotgun (WGS) entry which is preliminary data.</text>
</comment>
<name>A0ACC2SIP7_9FUNG</name>
<protein>
    <submittedName>
        <fullName evidence="1">Uncharacterized protein</fullName>
    </submittedName>
</protein>
<sequence length="269" mass="30321">MLVPLFKFVVYTLAPALVILWSTSPDLWGRISHSFHRVGANPNQFLHIFEDIPGRAQDILTTSENVVRSLACNDLEFPALKPAPSMPPGLFFPMPLPSEDPIFQVQEDGFGTQESAPKRAPWLLDGMILMGLDSYFPQLSDMYSLWTPLQAAIPVLHWMVSWWILPPGWEPNLVSLAPLSHINHLIMRMLKWYLVQVIPASAYLCASDLAIKALQHLKPNNIKLVLTQKQLVKFISDKMIATNSPPPKAFNVLSECTLTHELKQVPIRV</sequence>
<dbReference type="EMBL" id="QTSX02005016">
    <property type="protein sequence ID" value="KAJ9062251.1"/>
    <property type="molecule type" value="Genomic_DNA"/>
</dbReference>
<keyword evidence="2" id="KW-1185">Reference proteome</keyword>
<gene>
    <name evidence="1" type="ORF">DSO57_1012699</name>
</gene>